<evidence type="ECO:0000256" key="3">
    <source>
        <dbReference type="ARBA" id="ARBA00023004"/>
    </source>
</evidence>
<dbReference type="GO" id="GO:0004497">
    <property type="term" value="F:monooxygenase activity"/>
    <property type="evidence" value="ECO:0007669"/>
    <property type="project" value="UniProtKB-KW"/>
</dbReference>
<dbReference type="EMBL" id="KZ303496">
    <property type="protein sequence ID" value="PIA17156.1"/>
    <property type="molecule type" value="Genomic_DNA"/>
</dbReference>
<keyword evidence="4 5" id="KW-0349">Heme</keyword>
<feature type="transmembrane region" description="Helical" evidence="6">
    <location>
        <begin position="12"/>
        <end position="31"/>
    </location>
</feature>
<evidence type="ECO:0000313" key="8">
    <source>
        <dbReference type="Proteomes" id="UP000242474"/>
    </source>
</evidence>
<keyword evidence="5" id="KW-0503">Monooxygenase</keyword>
<dbReference type="PRINTS" id="PR00463">
    <property type="entry name" value="EP450I"/>
</dbReference>
<dbReference type="PANTHER" id="PTHR24305:SF108">
    <property type="entry name" value="P450, PUTATIVE (EUROFUNG)-RELATED"/>
    <property type="match status" value="1"/>
</dbReference>
<dbReference type="GO" id="GO:0016705">
    <property type="term" value="F:oxidoreductase activity, acting on paired donors, with incorporation or reduction of molecular oxygen"/>
    <property type="evidence" value="ECO:0007669"/>
    <property type="project" value="InterPro"/>
</dbReference>
<dbReference type="Pfam" id="PF00067">
    <property type="entry name" value="p450"/>
    <property type="match status" value="1"/>
</dbReference>
<feature type="transmembrane region" description="Helical" evidence="6">
    <location>
        <begin position="43"/>
        <end position="61"/>
    </location>
</feature>
<keyword evidence="5" id="KW-0560">Oxidoreductase</keyword>
<dbReference type="PROSITE" id="PS00086">
    <property type="entry name" value="CYTOCHROME_P450"/>
    <property type="match status" value="1"/>
</dbReference>
<dbReference type="PRINTS" id="PR00385">
    <property type="entry name" value="P450"/>
</dbReference>
<name>A0A2G5BDR5_COERN</name>
<accession>A0A2G5BDR5</accession>
<dbReference type="Proteomes" id="UP000242474">
    <property type="component" value="Unassembled WGS sequence"/>
</dbReference>
<comment type="cofactor">
    <cofactor evidence="1 4">
        <name>heme</name>
        <dbReference type="ChEBI" id="CHEBI:30413"/>
    </cofactor>
</comment>
<dbReference type="STRING" id="763665.A0A2G5BDR5"/>
<dbReference type="AlphaFoldDB" id="A0A2G5BDR5"/>
<keyword evidence="6" id="KW-0472">Membrane</keyword>
<keyword evidence="6" id="KW-0812">Transmembrane</keyword>
<dbReference type="OrthoDB" id="3934656at2759"/>
<dbReference type="SUPFAM" id="SSF48264">
    <property type="entry name" value="Cytochrome P450"/>
    <property type="match status" value="1"/>
</dbReference>
<dbReference type="InterPro" id="IPR017972">
    <property type="entry name" value="Cyt_P450_CS"/>
</dbReference>
<comment type="similarity">
    <text evidence="5">Belongs to the cytochrome P450 family.</text>
</comment>
<keyword evidence="3 4" id="KW-0408">Iron</keyword>
<dbReference type="Gene3D" id="1.10.630.10">
    <property type="entry name" value="Cytochrome P450"/>
    <property type="match status" value="1"/>
</dbReference>
<evidence type="ECO:0000256" key="2">
    <source>
        <dbReference type="ARBA" id="ARBA00022723"/>
    </source>
</evidence>
<reference evidence="7 8" key="1">
    <citation type="journal article" date="2015" name="Genome Biol. Evol.">
        <title>Phylogenomic analyses indicate that early fungi evolved digesting cell walls of algal ancestors of land plants.</title>
        <authorList>
            <person name="Chang Y."/>
            <person name="Wang S."/>
            <person name="Sekimoto S."/>
            <person name="Aerts A.L."/>
            <person name="Choi C."/>
            <person name="Clum A."/>
            <person name="LaButti K.M."/>
            <person name="Lindquist E.A."/>
            <person name="Yee Ngan C."/>
            <person name="Ohm R.A."/>
            <person name="Salamov A.A."/>
            <person name="Grigoriev I.V."/>
            <person name="Spatafora J.W."/>
            <person name="Berbee M.L."/>
        </authorList>
    </citation>
    <scope>NUCLEOTIDE SEQUENCE [LARGE SCALE GENOMIC DNA]</scope>
    <source>
        <strain evidence="7 8">NRRL 1564</strain>
    </source>
</reference>
<sequence length="527" mass="59834">MLAFTENGIFNLSIANVIISIFLLSVTWFVVHTVRKAIFTSLWNVPGPLLCAFTNFPLYYYTYCGKYHEFTLALHKKYGDVVRVGVNQISLANVDELRRVMSTHNFPKGKSYERGLFWAPSTFSTTDPELNKLRRRQTGVVYSMPAMRAFEDAVIENGALSLIEAWDNNIAESREKSDQALVNYFYDFHGIAFDIIGALGFGCNFNIVRGGDWTIIDKIHKLTNLISIKSISPAIARLKWLFKDLYSALDYMMSLADNAQIQRRKDNKSGCQKPHVDILQKLIEAHDPSTGEKLSDTCMIAEILLLLVAGTDTSSNTLSYTLIHLLNHPNILERLQREIRQEFPDISTPIRFAEAREKLPYLTAVFLESMRVNSAVAGYLPRRVPDEGTVLLNKYQIPGGSEIILSLAACHHDKNVWERAEYFDPERFMDNKQGEIRAKNVLVFGHGVRMCLGRNLAWMELYTIMANILRKYKIELPSNSPYGPHRLSNNLDAVGEPENIPSKVFITSTPIDPRRNCRILISNANLS</sequence>
<gene>
    <name evidence="7" type="ORF">COEREDRAFT_41541</name>
</gene>
<dbReference type="InterPro" id="IPR050121">
    <property type="entry name" value="Cytochrome_P450_monoxygenase"/>
</dbReference>
<keyword evidence="6" id="KW-1133">Transmembrane helix</keyword>
<dbReference type="PANTHER" id="PTHR24305">
    <property type="entry name" value="CYTOCHROME P450"/>
    <property type="match status" value="1"/>
</dbReference>
<protein>
    <submittedName>
        <fullName evidence="7">Cytochrome P450</fullName>
    </submittedName>
</protein>
<organism evidence="7 8">
    <name type="scientific">Coemansia reversa (strain ATCC 12441 / NRRL 1564)</name>
    <dbReference type="NCBI Taxonomy" id="763665"/>
    <lineage>
        <taxon>Eukaryota</taxon>
        <taxon>Fungi</taxon>
        <taxon>Fungi incertae sedis</taxon>
        <taxon>Zoopagomycota</taxon>
        <taxon>Kickxellomycotina</taxon>
        <taxon>Kickxellomycetes</taxon>
        <taxon>Kickxellales</taxon>
        <taxon>Kickxellaceae</taxon>
        <taxon>Coemansia</taxon>
    </lineage>
</organism>
<dbReference type="GO" id="GO:0005506">
    <property type="term" value="F:iron ion binding"/>
    <property type="evidence" value="ECO:0007669"/>
    <property type="project" value="InterPro"/>
</dbReference>
<keyword evidence="2 4" id="KW-0479">Metal-binding</keyword>
<dbReference type="InterPro" id="IPR001128">
    <property type="entry name" value="Cyt_P450"/>
</dbReference>
<dbReference type="GO" id="GO:0020037">
    <property type="term" value="F:heme binding"/>
    <property type="evidence" value="ECO:0007669"/>
    <property type="project" value="InterPro"/>
</dbReference>
<evidence type="ECO:0000313" key="7">
    <source>
        <dbReference type="EMBL" id="PIA17156.1"/>
    </source>
</evidence>
<evidence type="ECO:0000256" key="1">
    <source>
        <dbReference type="ARBA" id="ARBA00001971"/>
    </source>
</evidence>
<feature type="binding site" description="axial binding residue" evidence="4">
    <location>
        <position position="451"/>
    </location>
    <ligand>
        <name>heme</name>
        <dbReference type="ChEBI" id="CHEBI:30413"/>
    </ligand>
    <ligandPart>
        <name>Fe</name>
        <dbReference type="ChEBI" id="CHEBI:18248"/>
    </ligandPart>
</feature>
<proteinExistence type="inferred from homology"/>
<evidence type="ECO:0000256" key="5">
    <source>
        <dbReference type="RuleBase" id="RU000461"/>
    </source>
</evidence>
<dbReference type="InterPro" id="IPR002401">
    <property type="entry name" value="Cyt_P450_E_grp-I"/>
</dbReference>
<evidence type="ECO:0000256" key="4">
    <source>
        <dbReference type="PIRSR" id="PIRSR602401-1"/>
    </source>
</evidence>
<keyword evidence="8" id="KW-1185">Reference proteome</keyword>
<evidence type="ECO:0000256" key="6">
    <source>
        <dbReference type="SAM" id="Phobius"/>
    </source>
</evidence>
<dbReference type="InterPro" id="IPR036396">
    <property type="entry name" value="Cyt_P450_sf"/>
</dbReference>